<dbReference type="PANTHER" id="PTHR13398">
    <property type="entry name" value="GDP-FUCOSE PROTEIN O-FUCOSYLTRANSFERASE 2"/>
    <property type="match status" value="1"/>
</dbReference>
<feature type="region of interest" description="Disordered" evidence="10">
    <location>
        <begin position="1"/>
        <end position="39"/>
    </location>
</feature>
<organism evidence="11 12">
    <name type="scientific">Plasmodium coatneyi</name>
    <dbReference type="NCBI Taxonomy" id="208452"/>
    <lineage>
        <taxon>Eukaryota</taxon>
        <taxon>Sar</taxon>
        <taxon>Alveolata</taxon>
        <taxon>Apicomplexa</taxon>
        <taxon>Aconoidasida</taxon>
        <taxon>Haemosporida</taxon>
        <taxon>Plasmodiidae</taxon>
        <taxon>Plasmodium</taxon>
    </lineage>
</organism>
<dbReference type="OrthoDB" id="422368at2759"/>
<dbReference type="Pfam" id="PF01984">
    <property type="entry name" value="dsDNA_bind"/>
    <property type="match status" value="1"/>
</dbReference>
<keyword evidence="12" id="KW-1185">Reference proteome</keyword>
<evidence type="ECO:0000256" key="3">
    <source>
        <dbReference type="ARBA" id="ARBA00010490"/>
    </source>
</evidence>
<dbReference type="Gene3D" id="3.40.50.11350">
    <property type="match status" value="1"/>
</dbReference>
<gene>
    <name evidence="11" type="ORF">PCOAH_00018270</name>
</gene>
<dbReference type="SUPFAM" id="SSF46950">
    <property type="entry name" value="Double-stranded DNA-binding domain"/>
    <property type="match status" value="1"/>
</dbReference>
<dbReference type="InterPro" id="IPR045130">
    <property type="entry name" value="OFUT2-like"/>
</dbReference>
<keyword evidence="6" id="KW-0294">Fucose metabolism</keyword>
<protein>
    <recommendedName>
        <fullName evidence="9">GDP-fucose protein O-fucosyltransferase 2</fullName>
    </recommendedName>
</protein>
<evidence type="ECO:0000256" key="8">
    <source>
        <dbReference type="ARBA" id="ARBA00025803"/>
    </source>
</evidence>
<comment type="subcellular location">
    <subcellularLocation>
        <location evidence="1">Endoplasmic reticulum</location>
    </subcellularLocation>
</comment>
<comment type="pathway">
    <text evidence="2">Protein modification; protein glycosylation.</text>
</comment>
<evidence type="ECO:0000256" key="5">
    <source>
        <dbReference type="ARBA" id="ARBA00022824"/>
    </source>
</evidence>
<evidence type="ECO:0000313" key="12">
    <source>
        <dbReference type="Proteomes" id="UP000092716"/>
    </source>
</evidence>
<sequence>MNAEKAEANSRLLELSKRNLENKTKKELEQKQKQEEQQEQRRIIMKSLLTPDAHARLSRIAIVKEEKARRIEDIIIRNSQMGMLHRKIDDEQLIKIIEQVSEKIYKKEPVIEICFPFSSPPPMKGKASIWVALLLVCLTPRFKNLDKDVSSPVCRTDEVYTGDAFYPFKKKKYVLYDVNIGEGFNLQKEVLYRVALAVYYLNQEERTQVHYLVLPPWCYVTHWGKEKKHNRIKWDVFFNLKALQNVIPVMEYTEYEEQFGPHVDYILSYRHVIGDWSKMEEKKSFQFMDMEKCDAKNYKFKKNLCKNCAHKYSVVYSGNCTNVKGKKTECLEFFFITSYFVSSTLSDIFHYDMDSVLIKHGSNILVSFVNELVEANLEDVLPYSEDLINEGNQFVQKKLNSSNNYISCHLRYTDFRKISTYDVPPIGISLLKLLYIMFLRKSEFIFVSTDEKKQVKKVIASQFPQYKKFFFFYENEKLHTGQVAIVDQWICTRSGTFVGNIFSRFSMHIKWERSLIGKGGPDHNLDLCGYSISTDQGLRKKYSYIQDAHLDEEALQKLHPLYMRLSEADRNFLRTICYDYVSHYPQNVSIYRRGYVPPEVWGVGKQSEKERLK</sequence>
<dbReference type="Gene3D" id="1.10.8.140">
    <property type="entry name" value="PDCD5-like"/>
    <property type="match status" value="1"/>
</dbReference>
<dbReference type="Pfam" id="PF10250">
    <property type="entry name" value="O-FucT"/>
    <property type="match status" value="1"/>
</dbReference>
<comment type="similarity">
    <text evidence="8">Belongs to the glycosyltransferase 68 family.</text>
</comment>
<evidence type="ECO:0000256" key="9">
    <source>
        <dbReference type="ARBA" id="ARBA00026232"/>
    </source>
</evidence>
<evidence type="ECO:0000256" key="2">
    <source>
        <dbReference type="ARBA" id="ARBA00004922"/>
    </source>
</evidence>
<keyword evidence="4" id="KW-0808">Transferase</keyword>
<comment type="similarity">
    <text evidence="3">Belongs to the PDCD5 family.</text>
</comment>
<evidence type="ECO:0000256" key="4">
    <source>
        <dbReference type="ARBA" id="ARBA00022679"/>
    </source>
</evidence>
<evidence type="ECO:0000256" key="10">
    <source>
        <dbReference type="SAM" id="MobiDB-lite"/>
    </source>
</evidence>
<dbReference type="Proteomes" id="UP000092716">
    <property type="component" value="Chromosome 7"/>
</dbReference>
<dbReference type="RefSeq" id="XP_019914140.1">
    <property type="nucleotide sequence ID" value="XM_020058636.1"/>
</dbReference>
<dbReference type="GO" id="GO:0006004">
    <property type="term" value="P:fucose metabolic process"/>
    <property type="evidence" value="ECO:0007669"/>
    <property type="project" value="UniProtKB-KW"/>
</dbReference>
<dbReference type="AlphaFoldDB" id="A0A1B1DXW6"/>
<dbReference type="InterPro" id="IPR002836">
    <property type="entry name" value="PDCD5-like"/>
</dbReference>
<keyword evidence="7" id="KW-0119">Carbohydrate metabolism</keyword>
<evidence type="ECO:0000256" key="1">
    <source>
        <dbReference type="ARBA" id="ARBA00004240"/>
    </source>
</evidence>
<evidence type="ECO:0000256" key="7">
    <source>
        <dbReference type="ARBA" id="ARBA00023277"/>
    </source>
</evidence>
<evidence type="ECO:0000256" key="6">
    <source>
        <dbReference type="ARBA" id="ARBA00023253"/>
    </source>
</evidence>
<dbReference type="PANTHER" id="PTHR13398:SF0">
    <property type="entry name" value="GDP-FUCOSE PROTEIN O-FUCOSYLTRANSFERASE 2"/>
    <property type="match status" value="1"/>
</dbReference>
<dbReference type="GO" id="GO:0046922">
    <property type="term" value="F:peptide-O-fucosyltransferase activity"/>
    <property type="evidence" value="ECO:0007669"/>
    <property type="project" value="InterPro"/>
</dbReference>
<evidence type="ECO:0000313" key="11">
    <source>
        <dbReference type="EMBL" id="ANQ07445.1"/>
    </source>
</evidence>
<dbReference type="KEGG" id="pcot:PCOAH_00018270"/>
<dbReference type="GO" id="GO:0005783">
    <property type="term" value="C:endoplasmic reticulum"/>
    <property type="evidence" value="ECO:0007669"/>
    <property type="project" value="UniProtKB-SubCell"/>
</dbReference>
<dbReference type="VEuPathDB" id="PlasmoDB:PCOAH_00018270"/>
<dbReference type="GeneID" id="30908553"/>
<dbReference type="InterPro" id="IPR036883">
    <property type="entry name" value="PDCD5-like_sf"/>
</dbReference>
<dbReference type="GO" id="GO:0003677">
    <property type="term" value="F:DNA binding"/>
    <property type="evidence" value="ECO:0007669"/>
    <property type="project" value="InterPro"/>
</dbReference>
<dbReference type="CDD" id="cd11298">
    <property type="entry name" value="O-FucT-2"/>
    <property type="match status" value="1"/>
</dbReference>
<dbReference type="InterPro" id="IPR019378">
    <property type="entry name" value="GDP-Fuc_O-FucTrfase"/>
</dbReference>
<accession>A0A1B1DXW6</accession>
<name>A0A1B1DXW6_9APIC</name>
<dbReference type="EMBL" id="CP016245">
    <property type="protein sequence ID" value="ANQ07445.1"/>
    <property type="molecule type" value="Genomic_DNA"/>
</dbReference>
<keyword evidence="5" id="KW-0256">Endoplasmic reticulum</keyword>
<reference evidence="12" key="1">
    <citation type="submission" date="2016-06" db="EMBL/GenBank/DDBJ databases">
        <title>First high quality genome sequence of Plasmodium coatneyi using continuous long reads from single molecule, real-time sequencing.</title>
        <authorList>
            <person name="Chien J.-T."/>
            <person name="Pakala S.B."/>
            <person name="Geraldo J.A."/>
            <person name="Lapp S.A."/>
            <person name="Barnwell J.W."/>
            <person name="Kissinger J.C."/>
            <person name="Galinski M.R."/>
            <person name="Humphrey J.C."/>
        </authorList>
    </citation>
    <scope>NUCLEOTIDE SEQUENCE [LARGE SCALE GENOMIC DNA]</scope>
    <source>
        <strain evidence="12">Hackeri</strain>
    </source>
</reference>
<dbReference type="Gene3D" id="3.40.50.11340">
    <property type="match status" value="1"/>
</dbReference>
<proteinExistence type="inferred from homology"/>